<protein>
    <recommendedName>
        <fullName evidence="12">Replication restart protein PriA</fullName>
    </recommendedName>
    <alternativeName>
        <fullName evidence="12">ATP-dependent DNA helicase PriA</fullName>
        <ecNumber evidence="12">5.6.2.4</ecNumber>
    </alternativeName>
    <alternativeName>
        <fullName evidence="12">DNA 3'-5' helicase PriA</fullName>
    </alternativeName>
</protein>
<feature type="domain" description="Helicase C-terminal" evidence="14">
    <location>
        <begin position="507"/>
        <end position="739"/>
    </location>
</feature>
<keyword evidence="8 12" id="KW-0067">ATP-binding</keyword>
<comment type="catalytic activity">
    <reaction evidence="12">
        <text>Couples ATP hydrolysis with the unwinding of duplex DNA by translocating in the 3'-5' direction.</text>
        <dbReference type="EC" id="5.6.2.4"/>
    </reaction>
</comment>
<feature type="binding site" evidence="12">
    <location>
        <position position="577"/>
    </location>
    <ligand>
        <name>Zn(2+)</name>
        <dbReference type="ChEBI" id="CHEBI:29105"/>
        <label>1</label>
    </ligand>
</feature>
<feature type="binding site" evidence="12">
    <location>
        <position position="580"/>
    </location>
    <ligand>
        <name>Zn(2+)</name>
        <dbReference type="ChEBI" id="CHEBI:29105"/>
        <label>1</label>
    </ligand>
</feature>
<evidence type="ECO:0000256" key="6">
    <source>
        <dbReference type="ARBA" id="ARBA00022806"/>
    </source>
</evidence>
<feature type="binding site" evidence="12">
    <location>
        <position position="540"/>
    </location>
    <ligand>
        <name>Zn(2+)</name>
        <dbReference type="ChEBI" id="CHEBI:29105"/>
        <label>1</label>
    </ligand>
</feature>
<comment type="similarity">
    <text evidence="12">Belongs to the helicase family. PriA subfamily.</text>
</comment>
<dbReference type="GO" id="GO:0006302">
    <property type="term" value="P:double-strand break repair"/>
    <property type="evidence" value="ECO:0007669"/>
    <property type="project" value="InterPro"/>
</dbReference>
<evidence type="ECO:0000256" key="7">
    <source>
        <dbReference type="ARBA" id="ARBA00022833"/>
    </source>
</evidence>
<evidence type="ECO:0000259" key="14">
    <source>
        <dbReference type="PROSITE" id="PS51194"/>
    </source>
</evidence>
<dbReference type="Pfam" id="PF18074">
    <property type="entry name" value="PriA_C"/>
    <property type="match status" value="1"/>
</dbReference>
<dbReference type="PROSITE" id="PS51192">
    <property type="entry name" value="HELICASE_ATP_BIND_1"/>
    <property type="match status" value="1"/>
</dbReference>
<dbReference type="SMART" id="SM00487">
    <property type="entry name" value="DEXDc"/>
    <property type="match status" value="1"/>
</dbReference>
<dbReference type="GO" id="GO:0006269">
    <property type="term" value="P:DNA replication, synthesis of primer"/>
    <property type="evidence" value="ECO:0007669"/>
    <property type="project" value="UniProtKB-KW"/>
</dbReference>
<evidence type="ECO:0000256" key="1">
    <source>
        <dbReference type="ARBA" id="ARBA00022515"/>
    </source>
</evidence>
<keyword evidence="3 12" id="KW-0479">Metal-binding</keyword>
<keyword evidence="16" id="KW-1185">Reference proteome</keyword>
<keyword evidence="5 12" id="KW-0378">Hydrolase</keyword>
<dbReference type="GO" id="GO:0043138">
    <property type="term" value="F:3'-5' DNA helicase activity"/>
    <property type="evidence" value="ECO:0007669"/>
    <property type="project" value="UniProtKB-EC"/>
</dbReference>
<dbReference type="GO" id="GO:0008270">
    <property type="term" value="F:zinc ion binding"/>
    <property type="evidence" value="ECO:0007669"/>
    <property type="project" value="UniProtKB-UniRule"/>
</dbReference>
<dbReference type="AlphaFoldDB" id="A0A1E5T2F3"/>
<feature type="binding site" evidence="12">
    <location>
        <position position="537"/>
    </location>
    <ligand>
        <name>Zn(2+)</name>
        <dbReference type="ChEBI" id="CHEBI:29105"/>
        <label>1</label>
    </ligand>
</feature>
<feature type="binding site" evidence="12">
    <location>
        <position position="546"/>
    </location>
    <ligand>
        <name>Zn(2+)</name>
        <dbReference type="ChEBI" id="CHEBI:29105"/>
        <label>2</label>
    </ligand>
</feature>
<keyword evidence="2 12" id="KW-0235">DNA replication</keyword>
<keyword evidence="10 12" id="KW-0413">Isomerase</keyword>
<keyword evidence="7 12" id="KW-0862">Zinc</keyword>
<evidence type="ECO:0000256" key="8">
    <source>
        <dbReference type="ARBA" id="ARBA00022840"/>
    </source>
</evidence>
<feature type="binding site" evidence="12">
    <location>
        <position position="564"/>
    </location>
    <ligand>
        <name>Zn(2+)</name>
        <dbReference type="ChEBI" id="CHEBI:29105"/>
        <label>2</label>
    </ligand>
</feature>
<dbReference type="PROSITE" id="PS51194">
    <property type="entry name" value="HELICASE_CTER"/>
    <property type="match status" value="1"/>
</dbReference>
<comment type="function">
    <text evidence="12">Initiates the restart of stalled replication forks, which reloads the replicative helicase on sites other than the origin of replication. Recognizes and binds to abandoned replication forks and remodels them to uncover a helicase loading site. Promotes assembly of the primosome at these replication forks.</text>
</comment>
<evidence type="ECO:0000313" key="15">
    <source>
        <dbReference type="EMBL" id="OEK05550.1"/>
    </source>
</evidence>
<evidence type="ECO:0000256" key="10">
    <source>
        <dbReference type="ARBA" id="ARBA00023235"/>
    </source>
</evidence>
<evidence type="ECO:0000256" key="9">
    <source>
        <dbReference type="ARBA" id="ARBA00023125"/>
    </source>
</evidence>
<dbReference type="NCBIfam" id="TIGR00595">
    <property type="entry name" value="priA"/>
    <property type="match status" value="1"/>
</dbReference>
<dbReference type="Pfam" id="PF18319">
    <property type="entry name" value="Zn_ribbon_PriA"/>
    <property type="match status" value="1"/>
</dbReference>
<dbReference type="InterPro" id="IPR014001">
    <property type="entry name" value="Helicase_ATP-bd"/>
</dbReference>
<dbReference type="InterPro" id="IPR040498">
    <property type="entry name" value="PriA_CRR"/>
</dbReference>
<dbReference type="SMART" id="SM00490">
    <property type="entry name" value="HELICc"/>
    <property type="match status" value="1"/>
</dbReference>
<dbReference type="Pfam" id="PF00270">
    <property type="entry name" value="DEAD"/>
    <property type="match status" value="1"/>
</dbReference>
<feature type="domain" description="Helicase ATP-binding" evidence="13">
    <location>
        <begin position="307"/>
        <end position="474"/>
    </location>
</feature>
<evidence type="ECO:0000256" key="5">
    <source>
        <dbReference type="ARBA" id="ARBA00022801"/>
    </source>
</evidence>
<comment type="cofactor">
    <cofactor evidence="12">
        <name>Zn(2+)</name>
        <dbReference type="ChEBI" id="CHEBI:29105"/>
    </cofactor>
    <text evidence="12">Binds 2 zinc ions per subunit.</text>
</comment>
<dbReference type="Pfam" id="PF00271">
    <property type="entry name" value="Helicase_C"/>
    <property type="match status" value="1"/>
</dbReference>
<evidence type="ECO:0000256" key="12">
    <source>
        <dbReference type="HAMAP-Rule" id="MF_00983"/>
    </source>
</evidence>
<keyword evidence="6 12" id="KW-0347">Helicase</keyword>
<dbReference type="InterPro" id="IPR027417">
    <property type="entry name" value="P-loop_NTPase"/>
</dbReference>
<dbReference type="CDD" id="cd18804">
    <property type="entry name" value="SF2_C_priA"/>
    <property type="match status" value="1"/>
</dbReference>
<evidence type="ECO:0000256" key="3">
    <source>
        <dbReference type="ARBA" id="ARBA00022723"/>
    </source>
</evidence>
<organism evidence="15 16">
    <name type="scientific">Roseivirga misakiensis</name>
    <dbReference type="NCBI Taxonomy" id="1563681"/>
    <lineage>
        <taxon>Bacteria</taxon>
        <taxon>Pseudomonadati</taxon>
        <taxon>Bacteroidota</taxon>
        <taxon>Cytophagia</taxon>
        <taxon>Cytophagales</taxon>
        <taxon>Roseivirgaceae</taxon>
        <taxon>Roseivirga</taxon>
    </lineage>
</organism>
<comment type="catalytic activity">
    <reaction evidence="11 12">
        <text>ATP + H2O = ADP + phosphate + H(+)</text>
        <dbReference type="Rhea" id="RHEA:13065"/>
        <dbReference type="ChEBI" id="CHEBI:15377"/>
        <dbReference type="ChEBI" id="CHEBI:15378"/>
        <dbReference type="ChEBI" id="CHEBI:30616"/>
        <dbReference type="ChEBI" id="CHEBI:43474"/>
        <dbReference type="ChEBI" id="CHEBI:456216"/>
        <dbReference type="EC" id="5.6.2.4"/>
    </reaction>
</comment>
<dbReference type="HAMAP" id="MF_00983">
    <property type="entry name" value="PriA"/>
    <property type="match status" value="1"/>
</dbReference>
<dbReference type="SUPFAM" id="SSF52540">
    <property type="entry name" value="P-loop containing nucleoside triphosphate hydrolases"/>
    <property type="match status" value="2"/>
</dbReference>
<dbReference type="GO" id="GO:0006310">
    <property type="term" value="P:DNA recombination"/>
    <property type="evidence" value="ECO:0007669"/>
    <property type="project" value="InterPro"/>
</dbReference>
<dbReference type="Gene3D" id="3.40.50.300">
    <property type="entry name" value="P-loop containing nucleotide triphosphate hydrolases"/>
    <property type="match status" value="2"/>
</dbReference>
<keyword evidence="4 12" id="KW-0547">Nucleotide-binding</keyword>
<dbReference type="GO" id="GO:0005524">
    <property type="term" value="F:ATP binding"/>
    <property type="evidence" value="ECO:0007669"/>
    <property type="project" value="UniProtKB-UniRule"/>
</dbReference>
<dbReference type="InterPro" id="IPR011545">
    <property type="entry name" value="DEAD/DEAH_box_helicase_dom"/>
</dbReference>
<evidence type="ECO:0000256" key="11">
    <source>
        <dbReference type="ARBA" id="ARBA00048988"/>
    </source>
</evidence>
<dbReference type="GO" id="GO:1990077">
    <property type="term" value="C:primosome complex"/>
    <property type="evidence" value="ECO:0007669"/>
    <property type="project" value="UniProtKB-UniRule"/>
</dbReference>
<gene>
    <name evidence="12" type="primary">priA</name>
    <name evidence="15" type="ORF">BFP71_11285</name>
</gene>
<keyword evidence="9 12" id="KW-0238">DNA-binding</keyword>
<dbReference type="FunFam" id="3.40.1440.60:FF:000001">
    <property type="entry name" value="Primosomal protein N"/>
    <property type="match status" value="1"/>
</dbReference>
<feature type="binding site" evidence="12">
    <location>
        <position position="549"/>
    </location>
    <ligand>
        <name>Zn(2+)</name>
        <dbReference type="ChEBI" id="CHEBI:29105"/>
        <label>2</label>
    </ligand>
</feature>
<dbReference type="InterPro" id="IPR042115">
    <property type="entry name" value="PriA_3primeBD_sf"/>
</dbReference>
<evidence type="ECO:0000256" key="4">
    <source>
        <dbReference type="ARBA" id="ARBA00022741"/>
    </source>
</evidence>
<dbReference type="FunFam" id="3.40.50.300:FF:000489">
    <property type="entry name" value="Primosome assembly protein PriA"/>
    <property type="match status" value="1"/>
</dbReference>
<evidence type="ECO:0000259" key="13">
    <source>
        <dbReference type="PROSITE" id="PS51192"/>
    </source>
</evidence>
<proteinExistence type="inferred from homology"/>
<reference evidence="15 16" key="1">
    <citation type="submission" date="2016-08" db="EMBL/GenBank/DDBJ databases">
        <title>Draft genome of Fabibacter sp. strain SK-8.</title>
        <authorList>
            <person name="Wong S.-K."/>
            <person name="Hamasaki K."/>
            <person name="Yoshizawa S."/>
        </authorList>
    </citation>
    <scope>NUCLEOTIDE SEQUENCE [LARGE SCALE GENOMIC DNA]</scope>
    <source>
        <strain evidence="15 16">SK-8</strain>
    </source>
</reference>
<dbReference type="EMBL" id="MDGQ01000005">
    <property type="protein sequence ID" value="OEK05550.1"/>
    <property type="molecule type" value="Genomic_DNA"/>
</dbReference>
<dbReference type="InterPro" id="IPR041236">
    <property type="entry name" value="PriA_C"/>
</dbReference>
<dbReference type="InterPro" id="IPR001650">
    <property type="entry name" value="Helicase_C-like"/>
</dbReference>
<evidence type="ECO:0000256" key="2">
    <source>
        <dbReference type="ARBA" id="ARBA00022705"/>
    </source>
</evidence>
<evidence type="ECO:0000313" key="16">
    <source>
        <dbReference type="Proteomes" id="UP000095552"/>
    </source>
</evidence>
<dbReference type="PANTHER" id="PTHR30580:SF0">
    <property type="entry name" value="PRIMOSOMAL PROTEIN N"/>
    <property type="match status" value="1"/>
</dbReference>
<keyword evidence="1 12" id="KW-0639">Primosome</keyword>
<dbReference type="GO" id="GO:0016887">
    <property type="term" value="F:ATP hydrolysis activity"/>
    <property type="evidence" value="ECO:0007669"/>
    <property type="project" value="RHEA"/>
</dbReference>
<dbReference type="PANTHER" id="PTHR30580">
    <property type="entry name" value="PRIMOSOMAL PROTEIN N"/>
    <property type="match status" value="1"/>
</dbReference>
<feature type="binding site" evidence="12">
    <location>
        <position position="567"/>
    </location>
    <ligand>
        <name>Zn(2+)</name>
        <dbReference type="ChEBI" id="CHEBI:29105"/>
        <label>2</label>
    </ligand>
</feature>
<comment type="caution">
    <text evidence="15">The sequence shown here is derived from an EMBL/GenBank/DDBJ whole genome shotgun (WGS) entry which is preliminary data.</text>
</comment>
<dbReference type="EC" id="5.6.2.4" evidence="12"/>
<dbReference type="STRING" id="1563681.BFP71_11285"/>
<accession>A0A1E5T2F3</accession>
<name>A0A1E5T2F3_9BACT</name>
<comment type="subunit">
    <text evidence="12">Component of the replication restart primosome.</text>
</comment>
<dbReference type="GO" id="GO:0006270">
    <property type="term" value="P:DNA replication initiation"/>
    <property type="evidence" value="ECO:0007669"/>
    <property type="project" value="TreeGrafter"/>
</dbReference>
<dbReference type="CDD" id="cd17929">
    <property type="entry name" value="DEXHc_priA"/>
    <property type="match status" value="1"/>
</dbReference>
<sequence>MDAPDSGEIYFADIALPIPIPQLFTYRVPTEFVELMQPGIRVIVQFGRQKVVTGIVDNIHQKAPEVYAAKPILDVMDGEPILTEAQTQLMKWMAGYYMCTYGEVLNAALPSGLKLSSESKIQLHPEKDWNDTHFPLDERELLLLNTLDKNEALTYREAADAIGLKSAYKYIKSLVQKELIIIYEEVKERYKPKKVKRVRLNEHYVEKEERLEELFERLEKKPKQSNILLRYLQEIPVYQTPEKNETGLEKSIFANEGFSVSSLNTLIKNGVFNAYEEIVSRFGTSTIQPSKEIELTPTQETAKNEILDHFTSKPTVLLHGITGSGKTEVYINLIQEGLEAGNQILYLLPEIALTAQIVNRLSLVFGDRMGVYHSKFSDNERVEVWQGLLSGRFDFIVGVRSAIFLPFSRLGLIIVDESHESSYKQFDPAPRYHARDVAIYLSHIHQGKTLLGSATPSLESYTNALQGKFGLVELNKRFHEAKLPEIEIADIRSEKKRKTAVGEFSSTLIEALKEVLEKKEQAIIFQNRRGFSNYITCEDCSYIPECPRCAVSLTYHQYKNQLNCHYCGHKEAVPLVCPACGGTRIHTVGIGTEKIEEELKLILPEARIQRMDLETTRAKNAYQNIIHDFEQGNIDILVGTQMVSKGLDFDRVSLVGVFDIDRMIHFPDFRSLERAFQLTTQVSGRAGRRDVEGKVIIQTRDPEQGILKLIQNNDFLRFYQGEMFEREQYNYPPFSRMINLLVRSRDKKLTNETARYLANILVEDLGAKRVLGPQEPLINKIRDKYLMDVYLKIEKKYKIEAVKDVIKKAQLELLKKKELSAAEVIINVDPY</sequence>
<dbReference type="InterPro" id="IPR005259">
    <property type="entry name" value="PriA"/>
</dbReference>
<dbReference type="Pfam" id="PF17764">
    <property type="entry name" value="PriA_3primeBD"/>
    <property type="match status" value="1"/>
</dbReference>
<dbReference type="InterPro" id="IPR041222">
    <property type="entry name" value="PriA_3primeBD"/>
</dbReference>
<dbReference type="GO" id="GO:0003677">
    <property type="term" value="F:DNA binding"/>
    <property type="evidence" value="ECO:0007669"/>
    <property type="project" value="UniProtKB-UniRule"/>
</dbReference>
<dbReference type="Gene3D" id="3.40.1440.60">
    <property type="entry name" value="PriA, 3(prime) DNA-binding domain"/>
    <property type="match status" value="1"/>
</dbReference>
<dbReference type="Proteomes" id="UP000095552">
    <property type="component" value="Unassembled WGS sequence"/>
</dbReference>